<dbReference type="Pfam" id="PF03556">
    <property type="entry name" value="Cullin_binding"/>
    <property type="match status" value="1"/>
</dbReference>
<protein>
    <recommendedName>
        <fullName evidence="1">Defective in cullin neddylation protein</fullName>
    </recommendedName>
</protein>
<evidence type="ECO:0000256" key="2">
    <source>
        <dbReference type="SAM" id="MobiDB-lite"/>
    </source>
</evidence>
<evidence type="ECO:0000313" key="5">
    <source>
        <dbReference type="Proteomes" id="UP001359559"/>
    </source>
</evidence>
<comment type="caution">
    <text evidence="4">The sequence shown here is derived from an EMBL/GenBank/DDBJ whole genome shotgun (WGS) entry which is preliminary data.</text>
</comment>
<dbReference type="FunFam" id="1.10.238.200:FF:000009">
    <property type="entry name" value="Defective in cullin neddylation protein"/>
    <property type="match status" value="1"/>
</dbReference>
<gene>
    <name evidence="4" type="ORF">RJT34_32749</name>
</gene>
<feature type="region of interest" description="Disordered" evidence="2">
    <location>
        <begin position="48"/>
        <end position="70"/>
    </location>
</feature>
<feature type="domain" description="DCUN1" evidence="3">
    <location>
        <begin position="73"/>
        <end position="264"/>
    </location>
</feature>
<dbReference type="PANTHER" id="PTHR12281:SF33">
    <property type="entry name" value="DEFECTIVE IN CULLIN NEDDYLATION PROTEIN"/>
    <property type="match status" value="1"/>
</dbReference>
<organism evidence="4 5">
    <name type="scientific">Clitoria ternatea</name>
    <name type="common">Butterfly pea</name>
    <dbReference type="NCBI Taxonomy" id="43366"/>
    <lineage>
        <taxon>Eukaryota</taxon>
        <taxon>Viridiplantae</taxon>
        <taxon>Streptophyta</taxon>
        <taxon>Embryophyta</taxon>
        <taxon>Tracheophyta</taxon>
        <taxon>Spermatophyta</taxon>
        <taxon>Magnoliopsida</taxon>
        <taxon>eudicotyledons</taxon>
        <taxon>Gunneridae</taxon>
        <taxon>Pentapetalae</taxon>
        <taxon>rosids</taxon>
        <taxon>fabids</taxon>
        <taxon>Fabales</taxon>
        <taxon>Fabaceae</taxon>
        <taxon>Papilionoideae</taxon>
        <taxon>50 kb inversion clade</taxon>
        <taxon>NPAAA clade</taxon>
        <taxon>indigoferoid/millettioid clade</taxon>
        <taxon>Phaseoleae</taxon>
        <taxon>Clitoria</taxon>
    </lineage>
</organism>
<dbReference type="InterPro" id="IPR042460">
    <property type="entry name" value="DCN1-like_PONY"/>
</dbReference>
<evidence type="ECO:0000259" key="3">
    <source>
        <dbReference type="PROSITE" id="PS51229"/>
    </source>
</evidence>
<dbReference type="InterPro" id="IPR005176">
    <property type="entry name" value="PONY_dom"/>
</dbReference>
<dbReference type="Gene3D" id="1.10.238.200">
    <property type="entry name" value="Cullin, PONY binding domain"/>
    <property type="match status" value="1"/>
</dbReference>
<feature type="compositionally biased region" description="Basic and acidic residues" evidence="2">
    <location>
        <begin position="61"/>
        <end position="70"/>
    </location>
</feature>
<keyword evidence="5" id="KW-1185">Reference proteome</keyword>
<evidence type="ECO:0000256" key="1">
    <source>
        <dbReference type="RuleBase" id="RU410713"/>
    </source>
</evidence>
<dbReference type="InterPro" id="IPR014764">
    <property type="entry name" value="DCN-prot"/>
</dbReference>
<dbReference type="GO" id="GO:0097602">
    <property type="term" value="F:cullin family protein binding"/>
    <property type="evidence" value="ECO:0007669"/>
    <property type="project" value="TreeGrafter"/>
</dbReference>
<name>A0AAN9I2L4_CLITE</name>
<evidence type="ECO:0000313" key="4">
    <source>
        <dbReference type="EMBL" id="KAK7265133.1"/>
    </source>
</evidence>
<dbReference type="GO" id="GO:0032182">
    <property type="term" value="F:ubiquitin-like protein binding"/>
    <property type="evidence" value="ECO:0007669"/>
    <property type="project" value="TreeGrafter"/>
</dbReference>
<dbReference type="PANTHER" id="PTHR12281">
    <property type="entry name" value="RP42 RELATED"/>
    <property type="match status" value="1"/>
</dbReference>
<dbReference type="EMBL" id="JAYKXN010000008">
    <property type="protein sequence ID" value="KAK7265133.1"/>
    <property type="molecule type" value="Genomic_DNA"/>
</dbReference>
<sequence>MDWVLGQKRPGNIFRNVSAAFPRRFSFSGRFRYACLIAHLAKMPRPKRKAVPPITSSDVDSSIRPEPKKSTTKQFDRIDNLFESYANKSLGLIDPEGIEALCKDVNVEHTDVRMLILAWKLKAEKQGYFSKDEWRKGLKHLGADTLPKLKKSINGLKKEVMEPDCFEDFYSYAFQYCLTEDKQRSVDIETICELLNVVLRSEFPSQVNLLIEYLKSQNDYRALNMDHWRNFYRFFKEVNFVDLGSYDSSQAWPVILDNFVEWLKEKDKKV</sequence>
<reference evidence="4 5" key="1">
    <citation type="submission" date="2024-01" db="EMBL/GenBank/DDBJ databases">
        <title>The genomes of 5 underutilized Papilionoideae crops provide insights into root nodulation and disease resistance.</title>
        <authorList>
            <person name="Yuan L."/>
        </authorList>
    </citation>
    <scope>NUCLEOTIDE SEQUENCE [LARGE SCALE GENOMIC DNA]</scope>
    <source>
        <strain evidence="4">LY-2023</strain>
        <tissue evidence="4">Leaf</tissue>
    </source>
</reference>
<comment type="function">
    <text evidence="1">Neddylation of cullins play an essential role in the regulation of SCF-type complexes activity.</text>
</comment>
<dbReference type="AlphaFoldDB" id="A0AAN9I2L4"/>
<dbReference type="Gene3D" id="1.10.238.10">
    <property type="entry name" value="EF-hand"/>
    <property type="match status" value="1"/>
</dbReference>
<dbReference type="Proteomes" id="UP001359559">
    <property type="component" value="Unassembled WGS sequence"/>
</dbReference>
<dbReference type="PROSITE" id="PS51229">
    <property type="entry name" value="DCUN1"/>
    <property type="match status" value="1"/>
</dbReference>
<dbReference type="GO" id="GO:0045116">
    <property type="term" value="P:protein neddylation"/>
    <property type="evidence" value="ECO:0007669"/>
    <property type="project" value="TreeGrafter"/>
</dbReference>
<dbReference type="GO" id="GO:0031624">
    <property type="term" value="F:ubiquitin conjugating enzyme binding"/>
    <property type="evidence" value="ECO:0007669"/>
    <property type="project" value="TreeGrafter"/>
</dbReference>
<accession>A0AAN9I2L4</accession>
<dbReference type="GO" id="GO:0000151">
    <property type="term" value="C:ubiquitin ligase complex"/>
    <property type="evidence" value="ECO:0007669"/>
    <property type="project" value="TreeGrafter"/>
</dbReference>
<proteinExistence type="predicted"/>